<dbReference type="Pfam" id="PF00275">
    <property type="entry name" value="EPSP_synthase"/>
    <property type="match status" value="1"/>
</dbReference>
<comment type="caution">
    <text evidence="13">Lacks conserved residue(s) required for the propagation of feature annotation.</text>
</comment>
<accession>A0ABN2FUL6</accession>
<evidence type="ECO:0000256" key="6">
    <source>
        <dbReference type="ARBA" id="ARBA00022960"/>
    </source>
</evidence>
<dbReference type="InterPro" id="IPR013792">
    <property type="entry name" value="RNA3'P_cycl/enolpyr_Trfase_a/b"/>
</dbReference>
<evidence type="ECO:0000313" key="15">
    <source>
        <dbReference type="EMBL" id="GAA1659965.1"/>
    </source>
</evidence>
<comment type="function">
    <text evidence="10 13">Cell wall formation. Adds enolpyruvyl to UDP-N-acetylglucosamine.</text>
</comment>
<keyword evidence="9 13" id="KW-0961">Cell wall biogenesis/degradation</keyword>
<keyword evidence="3 13" id="KW-0963">Cytoplasm</keyword>
<evidence type="ECO:0000256" key="1">
    <source>
        <dbReference type="ARBA" id="ARBA00004496"/>
    </source>
</evidence>
<evidence type="ECO:0000259" key="14">
    <source>
        <dbReference type="Pfam" id="PF00275"/>
    </source>
</evidence>
<keyword evidence="4 13" id="KW-0132">Cell division</keyword>
<evidence type="ECO:0000256" key="12">
    <source>
        <dbReference type="ARBA" id="ARBA00047527"/>
    </source>
</evidence>
<evidence type="ECO:0000256" key="3">
    <source>
        <dbReference type="ARBA" id="ARBA00022490"/>
    </source>
</evidence>
<evidence type="ECO:0000256" key="11">
    <source>
        <dbReference type="ARBA" id="ARBA00038367"/>
    </source>
</evidence>
<organism evidence="15 16">
    <name type="scientific">Fodinicola feengrottensis</name>
    <dbReference type="NCBI Taxonomy" id="435914"/>
    <lineage>
        <taxon>Bacteria</taxon>
        <taxon>Bacillati</taxon>
        <taxon>Actinomycetota</taxon>
        <taxon>Actinomycetes</taxon>
        <taxon>Mycobacteriales</taxon>
        <taxon>Fodinicola</taxon>
    </lineage>
</organism>
<feature type="binding site" evidence="13">
    <location>
        <position position="307"/>
    </location>
    <ligand>
        <name>UDP-N-acetyl-alpha-D-glucosamine</name>
        <dbReference type="ChEBI" id="CHEBI:57705"/>
    </ligand>
</feature>
<gene>
    <name evidence="15" type="primary">murA_1</name>
    <name evidence="13" type="synonym">murA</name>
    <name evidence="15" type="ORF">GCM10009765_06680</name>
</gene>
<evidence type="ECO:0000256" key="7">
    <source>
        <dbReference type="ARBA" id="ARBA00022984"/>
    </source>
</evidence>
<evidence type="ECO:0000256" key="9">
    <source>
        <dbReference type="ARBA" id="ARBA00023316"/>
    </source>
</evidence>
<feature type="active site" description="Proton donor" evidence="13">
    <location>
        <position position="119"/>
    </location>
</feature>
<keyword evidence="5 13" id="KW-0808">Transferase</keyword>
<dbReference type="PANTHER" id="PTHR43783:SF1">
    <property type="entry name" value="UDP-N-ACETYLGLUCOSAMINE 1-CARBOXYVINYLTRANSFERASE"/>
    <property type="match status" value="1"/>
</dbReference>
<comment type="similarity">
    <text evidence="11 13">Belongs to the EPSP synthase family. MurA subfamily.</text>
</comment>
<dbReference type="Gene3D" id="3.65.10.10">
    <property type="entry name" value="Enolpyruvate transferase domain"/>
    <property type="match status" value="2"/>
</dbReference>
<protein>
    <recommendedName>
        <fullName evidence="13">UDP-N-acetylglucosamine 1-carboxyvinyltransferase</fullName>
        <ecNumber evidence="13">2.5.1.7</ecNumber>
    </recommendedName>
    <alternativeName>
        <fullName evidence="13">Enoylpyruvate transferase</fullName>
    </alternativeName>
    <alternativeName>
        <fullName evidence="13">UDP-N-acetylglucosamine enolpyruvyl transferase</fullName>
        <shortName evidence="13">EPT</shortName>
    </alternativeName>
</protein>
<comment type="catalytic activity">
    <reaction evidence="12 13">
        <text>phosphoenolpyruvate + UDP-N-acetyl-alpha-D-glucosamine = UDP-N-acetyl-3-O-(1-carboxyvinyl)-alpha-D-glucosamine + phosphate</text>
        <dbReference type="Rhea" id="RHEA:18681"/>
        <dbReference type="ChEBI" id="CHEBI:43474"/>
        <dbReference type="ChEBI" id="CHEBI:57705"/>
        <dbReference type="ChEBI" id="CHEBI:58702"/>
        <dbReference type="ChEBI" id="CHEBI:68483"/>
        <dbReference type="EC" id="2.5.1.7"/>
    </reaction>
</comment>
<comment type="pathway">
    <text evidence="2 13">Cell wall biogenesis; peptidoglycan biosynthesis.</text>
</comment>
<dbReference type="Proteomes" id="UP001500618">
    <property type="component" value="Unassembled WGS sequence"/>
</dbReference>
<keyword evidence="7 13" id="KW-0573">Peptidoglycan synthesis</keyword>
<evidence type="ECO:0000256" key="2">
    <source>
        <dbReference type="ARBA" id="ARBA00004752"/>
    </source>
</evidence>
<evidence type="ECO:0000256" key="10">
    <source>
        <dbReference type="ARBA" id="ARBA00037534"/>
    </source>
</evidence>
<evidence type="ECO:0000256" key="4">
    <source>
        <dbReference type="ARBA" id="ARBA00022618"/>
    </source>
</evidence>
<evidence type="ECO:0000256" key="8">
    <source>
        <dbReference type="ARBA" id="ARBA00023306"/>
    </source>
</evidence>
<evidence type="ECO:0000256" key="13">
    <source>
        <dbReference type="HAMAP-Rule" id="MF_00111"/>
    </source>
</evidence>
<dbReference type="InterPro" id="IPR001986">
    <property type="entry name" value="Enolpyruvate_Tfrase_dom"/>
</dbReference>
<keyword evidence="6 13" id="KW-0133">Cell shape</keyword>
<feature type="binding site" evidence="13">
    <location>
        <position position="329"/>
    </location>
    <ligand>
        <name>UDP-N-acetyl-alpha-D-glucosamine</name>
        <dbReference type="ChEBI" id="CHEBI:57705"/>
    </ligand>
</feature>
<sequence length="429" mass="45641">MGRVEIIRVRGGARLEGEVFVAGAKNSVLKLMAAALLAEGRTVIENVPRILDVTIMAELLRRLGCEVEWVEDELTIDVPAEPGTEADYDLVRRLRASICVLGPLLTRRGRVKVAYPGGDAIGSRGLDMHIDGLERMGAKVSSEHGFVIAEADRLHGASIWLDFPSVGATENLVSAAALADGTTVIDNAAREPEIVDICGMLIAMGAKISGAGESTVLIEGVPELKPVRHRTVGDRMVAGTWAVAATMTRGDVLVRGADPRNLEIALDKICTAGAQVSAEQDGFRVKMDHRPKAVDVVTLPYPGFPTDLMPMAIALAAVSDGPSMVTENVFDARFMFVNEMARLGADVRTDGHHAVVRGRDQLSGAPVTAHDIRAGAGLLLAGLCADGVTEVSDIRHIDRGYPAFVPQLQGLGADVQRVDVPDDELALEF</sequence>
<evidence type="ECO:0000256" key="5">
    <source>
        <dbReference type="ARBA" id="ARBA00022679"/>
    </source>
</evidence>
<dbReference type="NCBIfam" id="NF006873">
    <property type="entry name" value="PRK09369.1"/>
    <property type="match status" value="1"/>
</dbReference>
<dbReference type="HAMAP" id="MF_00111">
    <property type="entry name" value="MurA"/>
    <property type="match status" value="1"/>
</dbReference>
<dbReference type="NCBIfam" id="TIGR01072">
    <property type="entry name" value="murA"/>
    <property type="match status" value="1"/>
</dbReference>
<dbReference type="PANTHER" id="PTHR43783">
    <property type="entry name" value="UDP-N-ACETYLGLUCOSAMINE 1-CARBOXYVINYLTRANSFERASE"/>
    <property type="match status" value="1"/>
</dbReference>
<name>A0ABN2FUL6_9ACTN</name>
<keyword evidence="16" id="KW-1185">Reference proteome</keyword>
<keyword evidence="8 13" id="KW-0131">Cell cycle</keyword>
<dbReference type="SUPFAM" id="SSF55205">
    <property type="entry name" value="EPT/RTPC-like"/>
    <property type="match status" value="1"/>
</dbReference>
<feature type="binding site" evidence="13">
    <location>
        <begin position="25"/>
        <end position="26"/>
    </location>
    <ligand>
        <name>phosphoenolpyruvate</name>
        <dbReference type="ChEBI" id="CHEBI:58702"/>
    </ligand>
</feature>
<dbReference type="EMBL" id="BAAANY010000002">
    <property type="protein sequence ID" value="GAA1659965.1"/>
    <property type="molecule type" value="Genomic_DNA"/>
</dbReference>
<reference evidence="15 16" key="1">
    <citation type="journal article" date="2019" name="Int. J. Syst. Evol. Microbiol.">
        <title>The Global Catalogue of Microorganisms (GCM) 10K type strain sequencing project: providing services to taxonomists for standard genome sequencing and annotation.</title>
        <authorList>
            <consortium name="The Broad Institute Genomics Platform"/>
            <consortium name="The Broad Institute Genome Sequencing Center for Infectious Disease"/>
            <person name="Wu L."/>
            <person name="Ma J."/>
        </authorList>
    </citation>
    <scope>NUCLEOTIDE SEQUENCE [LARGE SCALE GENOMIC DNA]</scope>
    <source>
        <strain evidence="15 16">JCM 14718</strain>
    </source>
</reference>
<feature type="domain" description="Enolpyruvate transferase" evidence="14">
    <location>
        <begin position="9"/>
        <end position="408"/>
    </location>
</feature>
<proteinExistence type="inferred from homology"/>
<feature type="binding site" evidence="13">
    <location>
        <position position="95"/>
    </location>
    <ligand>
        <name>UDP-N-acetyl-alpha-D-glucosamine</name>
        <dbReference type="ChEBI" id="CHEBI:57705"/>
    </ligand>
</feature>
<dbReference type="EC" id="2.5.1.7" evidence="13"/>
<dbReference type="CDD" id="cd01555">
    <property type="entry name" value="UdpNAET"/>
    <property type="match status" value="1"/>
</dbReference>
<dbReference type="InterPro" id="IPR005750">
    <property type="entry name" value="UDP_GlcNAc_COvinyl_MurA"/>
</dbReference>
<comment type="caution">
    <text evidence="15">The sequence shown here is derived from an EMBL/GenBank/DDBJ whole genome shotgun (WGS) entry which is preliminary data.</text>
</comment>
<dbReference type="InterPro" id="IPR036968">
    <property type="entry name" value="Enolpyruvate_Tfrase_sf"/>
</dbReference>
<dbReference type="InterPro" id="IPR050068">
    <property type="entry name" value="MurA_subfamily"/>
</dbReference>
<evidence type="ECO:0000313" key="16">
    <source>
        <dbReference type="Proteomes" id="UP001500618"/>
    </source>
</evidence>
<comment type="subcellular location">
    <subcellularLocation>
        <location evidence="1 13">Cytoplasm</location>
    </subcellularLocation>
</comment>